<name>A0A0N5D2D2_THECL</name>
<dbReference type="Pfam" id="PF02886">
    <property type="entry name" value="LBP_BPI_CETP_C"/>
    <property type="match status" value="2"/>
</dbReference>
<dbReference type="SUPFAM" id="SSF55394">
    <property type="entry name" value="Bactericidal permeability-increasing protein, BPI"/>
    <property type="match status" value="1"/>
</dbReference>
<evidence type="ECO:0000313" key="2">
    <source>
        <dbReference type="EMBL" id="VDN04444.1"/>
    </source>
</evidence>
<keyword evidence="3" id="KW-1185">Reference proteome</keyword>
<dbReference type="OrthoDB" id="5874601at2759"/>
<dbReference type="Proteomes" id="UP000276776">
    <property type="component" value="Unassembled WGS sequence"/>
</dbReference>
<dbReference type="EMBL" id="UYYF01004467">
    <property type="protein sequence ID" value="VDN04444.1"/>
    <property type="molecule type" value="Genomic_DNA"/>
</dbReference>
<dbReference type="GO" id="GO:0008289">
    <property type="term" value="F:lipid binding"/>
    <property type="evidence" value="ECO:0007669"/>
    <property type="project" value="InterPro"/>
</dbReference>
<dbReference type="GO" id="GO:0005615">
    <property type="term" value="C:extracellular space"/>
    <property type="evidence" value="ECO:0007669"/>
    <property type="project" value="TreeGrafter"/>
</dbReference>
<dbReference type="WBParaSite" id="TCLT_0000703801-mRNA-1">
    <property type="protein sequence ID" value="TCLT_0000703801-mRNA-1"/>
    <property type="gene ID" value="TCLT_0000703801"/>
</dbReference>
<gene>
    <name evidence="2" type="ORF">TCLT_LOCUS7027</name>
</gene>
<dbReference type="OMA" id="GHLQIRT"/>
<sequence>MAGEFSPKAQGGTPFAPPILRFPTVNNAHMFDLLISDYTINTLLYHFHRADVFTFRIGPEVPHIGDLLNITCRGDDFDFDLSAEVTDAKLKVEIVCFFKNFSNDISRQNNRKKRQGPTESFRNFGACFGDIAPEIREKNHGKQVYIMVKTTRAPSIQFKAINKGSVIIDLMVDGVIYLNDNNVKVGHIRVYAVFEISGQLIGNRIISKAQIIQLKLTDVGHTFGLPADTFANLADLARGSITRVLNDKLSQGITIDTPKLGLPLDLHNVRLKVVEHALLMSTDIKVRAQSLFLLSSYRSI</sequence>
<dbReference type="AlphaFoldDB" id="A0A0N5D2D2"/>
<accession>A0A0N5D2D2</accession>
<evidence type="ECO:0000259" key="1">
    <source>
        <dbReference type="SMART" id="SM00329"/>
    </source>
</evidence>
<dbReference type="Gene3D" id="3.15.20.10">
    <property type="entry name" value="Bactericidal permeability-increasing protein, domain 2"/>
    <property type="match status" value="1"/>
</dbReference>
<dbReference type="InterPro" id="IPR032942">
    <property type="entry name" value="BPI/LBP/Plunc"/>
</dbReference>
<dbReference type="STRING" id="103827.A0A0N5D2D2"/>
<protein>
    <submittedName>
        <fullName evidence="4">BPI2 domain-containing protein</fullName>
    </submittedName>
</protein>
<reference evidence="2 3" key="2">
    <citation type="submission" date="2018-11" db="EMBL/GenBank/DDBJ databases">
        <authorList>
            <consortium name="Pathogen Informatics"/>
        </authorList>
    </citation>
    <scope>NUCLEOTIDE SEQUENCE [LARGE SCALE GENOMIC DNA]</scope>
</reference>
<dbReference type="SMART" id="SM00329">
    <property type="entry name" value="BPI2"/>
    <property type="match status" value="1"/>
</dbReference>
<organism evidence="4">
    <name type="scientific">Thelazia callipaeda</name>
    <name type="common">Oriental eyeworm</name>
    <name type="synonym">Parasitic nematode</name>
    <dbReference type="NCBI Taxonomy" id="103827"/>
    <lineage>
        <taxon>Eukaryota</taxon>
        <taxon>Metazoa</taxon>
        <taxon>Ecdysozoa</taxon>
        <taxon>Nematoda</taxon>
        <taxon>Chromadorea</taxon>
        <taxon>Rhabditida</taxon>
        <taxon>Spirurina</taxon>
        <taxon>Spiruromorpha</taxon>
        <taxon>Thelazioidea</taxon>
        <taxon>Thelaziidae</taxon>
        <taxon>Thelazia</taxon>
    </lineage>
</organism>
<dbReference type="PANTHER" id="PTHR10504">
    <property type="entry name" value="BACTERICIDAL PERMEABILITY-INCREASING BPI PROTEIN-RELATED"/>
    <property type="match status" value="1"/>
</dbReference>
<reference evidence="4" key="1">
    <citation type="submission" date="2017-02" db="UniProtKB">
        <authorList>
            <consortium name="WormBaseParasite"/>
        </authorList>
    </citation>
    <scope>IDENTIFICATION</scope>
</reference>
<dbReference type="InterPro" id="IPR017943">
    <property type="entry name" value="Bactericidal_perm-incr_a/b_dom"/>
</dbReference>
<evidence type="ECO:0000313" key="3">
    <source>
        <dbReference type="Proteomes" id="UP000276776"/>
    </source>
</evidence>
<proteinExistence type="predicted"/>
<feature type="domain" description="Lipid-binding serum glycoprotein C-terminal" evidence="1">
    <location>
        <begin position="25"/>
        <end position="282"/>
    </location>
</feature>
<dbReference type="PANTHER" id="PTHR10504:SF144">
    <property type="entry name" value="BPI1 DOMAIN-CONTAINING PROTEIN"/>
    <property type="match status" value="1"/>
</dbReference>
<evidence type="ECO:0000313" key="4">
    <source>
        <dbReference type="WBParaSite" id="TCLT_0000703801-mRNA-1"/>
    </source>
</evidence>
<dbReference type="InterPro" id="IPR001124">
    <property type="entry name" value="Lipid-bd_serum_glycop_C"/>
</dbReference>